<name>A0AAE9Y692_9ACTN</name>
<dbReference type="InterPro" id="IPR014729">
    <property type="entry name" value="Rossmann-like_a/b/a_fold"/>
</dbReference>
<proteinExistence type="predicted"/>
<dbReference type="GO" id="GO:0005829">
    <property type="term" value="C:cytosol"/>
    <property type="evidence" value="ECO:0007669"/>
    <property type="project" value="TreeGrafter"/>
</dbReference>
<keyword evidence="3" id="KW-0547">Nucleotide-binding</keyword>
<reference evidence="6" key="1">
    <citation type="submission" date="2023-01" db="EMBL/GenBank/DDBJ databases">
        <title>The diversity of Class Acidimicrobiia in South China Sea sediment environments and the proposal of Iamia marina sp. nov., a novel species of the genus Iamia.</title>
        <authorList>
            <person name="He Y."/>
            <person name="Tian X."/>
        </authorList>
    </citation>
    <scope>NUCLEOTIDE SEQUENCE</scope>
    <source>
        <strain evidence="6">DSM 19957</strain>
    </source>
</reference>
<dbReference type="EMBL" id="CP116942">
    <property type="protein sequence ID" value="WCO66331.1"/>
    <property type="molecule type" value="Genomic_DNA"/>
</dbReference>
<dbReference type="SUPFAM" id="SSF52374">
    <property type="entry name" value="Nucleotidylyl transferase"/>
    <property type="match status" value="1"/>
</dbReference>
<comment type="subunit">
    <text evidence="1">Monomer.</text>
</comment>
<evidence type="ECO:0000256" key="3">
    <source>
        <dbReference type="ARBA" id="ARBA00022741"/>
    </source>
</evidence>
<dbReference type="GO" id="GO:0005524">
    <property type="term" value="F:ATP binding"/>
    <property type="evidence" value="ECO:0007669"/>
    <property type="project" value="UniProtKB-KW"/>
</dbReference>
<evidence type="ECO:0000256" key="4">
    <source>
        <dbReference type="ARBA" id="ARBA00022840"/>
    </source>
</evidence>
<keyword evidence="7" id="KW-1185">Reference proteome</keyword>
<accession>A0AAE9Y692</accession>
<dbReference type="InterPro" id="IPR024909">
    <property type="entry name" value="Cys-tRNA/MSH_ligase"/>
</dbReference>
<keyword evidence="2 6" id="KW-0436">Ligase</keyword>
<dbReference type="Proteomes" id="UP001216390">
    <property type="component" value="Chromosome"/>
</dbReference>
<gene>
    <name evidence="6" type="ORF">PO878_17665</name>
</gene>
<evidence type="ECO:0000256" key="2">
    <source>
        <dbReference type="ARBA" id="ARBA00022598"/>
    </source>
</evidence>
<evidence type="ECO:0000313" key="7">
    <source>
        <dbReference type="Proteomes" id="UP001216390"/>
    </source>
</evidence>
<dbReference type="Pfam" id="PF01406">
    <property type="entry name" value="tRNA-synt_1e"/>
    <property type="match status" value="1"/>
</dbReference>
<dbReference type="InterPro" id="IPR032678">
    <property type="entry name" value="tRNA-synt_1_cat_dom"/>
</dbReference>
<evidence type="ECO:0000259" key="5">
    <source>
        <dbReference type="Pfam" id="PF01406"/>
    </source>
</evidence>
<protein>
    <submittedName>
        <fullName evidence="6">Class I tRNA ligase family protein</fullName>
    </submittedName>
</protein>
<evidence type="ECO:0000313" key="6">
    <source>
        <dbReference type="EMBL" id="WCO66331.1"/>
    </source>
</evidence>
<sequence length="379" mass="40766">MTIRLGRQDISLVGPVRVYICGITPYDTTHVGHAATFVWSDVAVRFLRLLGHEVRVARNITDVDDGLLRRAEADGASWRSLATQQTYRFEDDMARLGVSTPTVEPQAHNFVDEVIQLAQALLDRDQAYEVGGTVYSQHDGVHDSAGLSVDEAMVLAAERGEDPDDPSKQDPLDTVVWQGIGDDDPGPGWDSPWGRGRPGWHAECAAMALATLGPGLDLHCGDADLAYPHHAFETAHAEAATGVTPFARAWLRAGTVHLDGAKMAKSTGNLVLLDDLLGRCSPAALRLIICDRRWWDEWELVEGDIAHAEDRVRALRAAAGPGHDAAHDEVIAALSDDLDVPTALGIAEGAGGRAAEAVLTVLGLHHTEPTRRTSILPSP</sequence>
<dbReference type="KEGG" id="ima:PO878_17665"/>
<organism evidence="6 7">
    <name type="scientific">Iamia majanohamensis</name>
    <dbReference type="NCBI Taxonomy" id="467976"/>
    <lineage>
        <taxon>Bacteria</taxon>
        <taxon>Bacillati</taxon>
        <taxon>Actinomycetota</taxon>
        <taxon>Acidimicrobiia</taxon>
        <taxon>Acidimicrobiales</taxon>
        <taxon>Iamiaceae</taxon>
        <taxon>Iamia</taxon>
    </lineage>
</organism>
<dbReference type="PRINTS" id="PR00983">
    <property type="entry name" value="TRNASYNTHCYS"/>
</dbReference>
<dbReference type="AlphaFoldDB" id="A0AAE9Y692"/>
<keyword evidence="4" id="KW-0067">ATP-binding</keyword>
<dbReference type="GO" id="GO:0006423">
    <property type="term" value="P:cysteinyl-tRNA aminoacylation"/>
    <property type="evidence" value="ECO:0007669"/>
    <property type="project" value="TreeGrafter"/>
</dbReference>
<dbReference type="Gene3D" id="3.40.50.620">
    <property type="entry name" value="HUPs"/>
    <property type="match status" value="1"/>
</dbReference>
<evidence type="ECO:0000256" key="1">
    <source>
        <dbReference type="ARBA" id="ARBA00011245"/>
    </source>
</evidence>
<feature type="domain" description="tRNA synthetases class I catalytic" evidence="5">
    <location>
        <begin position="15"/>
        <end position="308"/>
    </location>
</feature>
<dbReference type="PANTHER" id="PTHR10890">
    <property type="entry name" value="CYSTEINYL-TRNA SYNTHETASE"/>
    <property type="match status" value="1"/>
</dbReference>
<dbReference type="RefSeq" id="WP_272735854.1">
    <property type="nucleotide sequence ID" value="NZ_CP116942.1"/>
</dbReference>
<dbReference type="GO" id="GO:0004817">
    <property type="term" value="F:cysteine-tRNA ligase activity"/>
    <property type="evidence" value="ECO:0007669"/>
    <property type="project" value="TreeGrafter"/>
</dbReference>
<dbReference type="PANTHER" id="PTHR10890:SF3">
    <property type="entry name" value="CYSTEINE--TRNA LIGASE, CYTOPLASMIC"/>
    <property type="match status" value="1"/>
</dbReference>